<dbReference type="SUPFAM" id="SSF52540">
    <property type="entry name" value="P-loop containing nucleoside triphosphate hydrolases"/>
    <property type="match status" value="1"/>
</dbReference>
<sequence>LTARHIIKNKVISLFKLLLTNKPLEGLLPDDIGLGKTIEAIALIGTSKERLIPNPHLSIDTIIIIYPPCLITNWKSEIYKHAQAGALQANTYHGTTCHSLSEDNILRCYNVITSYYNITQEFKQTNISTSCIFKINWHCIILDEAQYMCSQYTDTCCAINSLLSSFQLFLTGTPIHNTIYDLLGIISFISQPHISDQDNWSPFILNSLSKGSNDICYLALRCTKNSHLKSLPTISHHYKLLPLNPKMQKEYSAL</sequence>
<gene>
    <name evidence="5" type="ORF">O181_128362</name>
</gene>
<dbReference type="GO" id="GO:0005634">
    <property type="term" value="C:nucleus"/>
    <property type="evidence" value="ECO:0007669"/>
    <property type="project" value="TreeGrafter"/>
</dbReference>
<dbReference type="Pfam" id="PF00176">
    <property type="entry name" value="SNF2-rel_dom"/>
    <property type="match status" value="1"/>
</dbReference>
<keyword evidence="6" id="KW-1185">Reference proteome</keyword>
<dbReference type="AlphaFoldDB" id="A0A9Q3KZP9"/>
<reference evidence="5" key="1">
    <citation type="submission" date="2021-03" db="EMBL/GenBank/DDBJ databases">
        <title>Draft genome sequence of rust myrtle Austropuccinia psidii MF-1, a brazilian biotype.</title>
        <authorList>
            <person name="Quecine M.C."/>
            <person name="Pachon D.M.R."/>
            <person name="Bonatelli M.L."/>
            <person name="Correr F.H."/>
            <person name="Franceschini L.M."/>
            <person name="Leite T.F."/>
            <person name="Margarido G.R.A."/>
            <person name="Almeida C.A."/>
            <person name="Ferrarezi J.A."/>
            <person name="Labate C.A."/>
        </authorList>
    </citation>
    <scope>NUCLEOTIDE SEQUENCE</scope>
    <source>
        <strain evidence="5">MF-1</strain>
    </source>
</reference>
<dbReference type="OrthoDB" id="2801544at2759"/>
<dbReference type="PANTHER" id="PTHR45626">
    <property type="entry name" value="TRANSCRIPTION TERMINATION FACTOR 2-RELATED"/>
    <property type="match status" value="1"/>
</dbReference>
<organism evidence="5 6">
    <name type="scientific">Austropuccinia psidii MF-1</name>
    <dbReference type="NCBI Taxonomy" id="1389203"/>
    <lineage>
        <taxon>Eukaryota</taxon>
        <taxon>Fungi</taxon>
        <taxon>Dikarya</taxon>
        <taxon>Basidiomycota</taxon>
        <taxon>Pucciniomycotina</taxon>
        <taxon>Pucciniomycetes</taxon>
        <taxon>Pucciniales</taxon>
        <taxon>Sphaerophragmiaceae</taxon>
        <taxon>Austropuccinia</taxon>
    </lineage>
</organism>
<dbReference type="InterPro" id="IPR038718">
    <property type="entry name" value="SNF2-like_sf"/>
</dbReference>
<dbReference type="PROSITE" id="PS51192">
    <property type="entry name" value="HELICASE_ATP_BIND_1"/>
    <property type="match status" value="1"/>
</dbReference>
<dbReference type="GO" id="GO:0016787">
    <property type="term" value="F:hydrolase activity"/>
    <property type="evidence" value="ECO:0007669"/>
    <property type="project" value="UniProtKB-KW"/>
</dbReference>
<comment type="caution">
    <text evidence="5">The sequence shown here is derived from an EMBL/GenBank/DDBJ whole genome shotgun (WGS) entry which is preliminary data.</text>
</comment>
<evidence type="ECO:0000256" key="2">
    <source>
        <dbReference type="ARBA" id="ARBA00022801"/>
    </source>
</evidence>
<dbReference type="Proteomes" id="UP000765509">
    <property type="component" value="Unassembled WGS sequence"/>
</dbReference>
<evidence type="ECO:0000313" key="5">
    <source>
        <dbReference type="EMBL" id="MBW0588647.1"/>
    </source>
</evidence>
<dbReference type="InterPro" id="IPR027417">
    <property type="entry name" value="P-loop_NTPase"/>
</dbReference>
<name>A0A9Q3KZP9_9BASI</name>
<dbReference type="InterPro" id="IPR050628">
    <property type="entry name" value="SNF2_RAD54_helicase_TF"/>
</dbReference>
<dbReference type="EMBL" id="AVOT02131326">
    <property type="protein sequence ID" value="MBW0588647.1"/>
    <property type="molecule type" value="Genomic_DNA"/>
</dbReference>
<feature type="non-terminal residue" evidence="5">
    <location>
        <position position="1"/>
    </location>
</feature>
<evidence type="ECO:0000256" key="3">
    <source>
        <dbReference type="ARBA" id="ARBA00022840"/>
    </source>
</evidence>
<dbReference type="GO" id="GO:0008094">
    <property type="term" value="F:ATP-dependent activity, acting on DNA"/>
    <property type="evidence" value="ECO:0007669"/>
    <property type="project" value="TreeGrafter"/>
</dbReference>
<protein>
    <recommendedName>
        <fullName evidence="4">Helicase ATP-binding domain-containing protein</fullName>
    </recommendedName>
</protein>
<accession>A0A9Q3KZP9</accession>
<evidence type="ECO:0000259" key="4">
    <source>
        <dbReference type="PROSITE" id="PS51192"/>
    </source>
</evidence>
<proteinExistence type="predicted"/>
<dbReference type="GO" id="GO:0006281">
    <property type="term" value="P:DNA repair"/>
    <property type="evidence" value="ECO:0007669"/>
    <property type="project" value="TreeGrafter"/>
</dbReference>
<keyword evidence="2" id="KW-0378">Hydrolase</keyword>
<dbReference type="Gene3D" id="3.40.50.10810">
    <property type="entry name" value="Tandem AAA-ATPase domain"/>
    <property type="match status" value="1"/>
</dbReference>
<dbReference type="InterPro" id="IPR014001">
    <property type="entry name" value="Helicase_ATP-bd"/>
</dbReference>
<feature type="domain" description="Helicase ATP-binding" evidence="4">
    <location>
        <begin position="17"/>
        <end position="192"/>
    </location>
</feature>
<dbReference type="InterPro" id="IPR000330">
    <property type="entry name" value="SNF2_N"/>
</dbReference>
<evidence type="ECO:0000256" key="1">
    <source>
        <dbReference type="ARBA" id="ARBA00022741"/>
    </source>
</evidence>
<evidence type="ECO:0000313" key="6">
    <source>
        <dbReference type="Proteomes" id="UP000765509"/>
    </source>
</evidence>
<dbReference type="GO" id="GO:0005524">
    <property type="term" value="F:ATP binding"/>
    <property type="evidence" value="ECO:0007669"/>
    <property type="project" value="UniProtKB-KW"/>
</dbReference>
<keyword evidence="1" id="KW-0547">Nucleotide-binding</keyword>
<keyword evidence="3" id="KW-0067">ATP-binding</keyword>